<feature type="domain" description="Cupin type-2" evidence="1">
    <location>
        <begin position="58"/>
        <end position="133"/>
    </location>
</feature>
<dbReference type="CDD" id="cd02223">
    <property type="entry name" value="cupin_Bh2720-like"/>
    <property type="match status" value="1"/>
</dbReference>
<dbReference type="OrthoDB" id="3231985at2"/>
<gene>
    <name evidence="2" type="ORF">BXY41_104395</name>
</gene>
<keyword evidence="2" id="KW-0413">Isomerase</keyword>
<evidence type="ECO:0000313" key="2">
    <source>
        <dbReference type="EMBL" id="PPK81592.1"/>
    </source>
</evidence>
<dbReference type="InterPro" id="IPR011051">
    <property type="entry name" value="RmlC_Cupin_sf"/>
</dbReference>
<keyword evidence="3" id="KW-1185">Reference proteome</keyword>
<evidence type="ECO:0000313" key="3">
    <source>
        <dbReference type="Proteomes" id="UP000237749"/>
    </source>
</evidence>
<protein>
    <submittedName>
        <fullName evidence="2">Mannose-6-phosphate isomerase-like protein (Cupin superfamily)</fullName>
    </submittedName>
</protein>
<dbReference type="EMBL" id="PTJA01000004">
    <property type="protein sequence ID" value="PPK81592.1"/>
    <property type="molecule type" value="Genomic_DNA"/>
</dbReference>
<dbReference type="Gene3D" id="2.60.120.10">
    <property type="entry name" value="Jelly Rolls"/>
    <property type="match status" value="1"/>
</dbReference>
<dbReference type="SUPFAM" id="SSF51182">
    <property type="entry name" value="RmlC-like cupins"/>
    <property type="match status" value="1"/>
</dbReference>
<evidence type="ECO:0000259" key="1">
    <source>
        <dbReference type="Pfam" id="PF07883"/>
    </source>
</evidence>
<sequence>MSDCNSFCNSTCHERSYYSWDASDYGPSPLILNINHDTLRNPSFRTTRWTGEHMQLTFMSIPVGYDIGTENHPSQDQYICIVDGDGVIYMGDSPYSLSYSHPLDNGCAVLIPANTWHNVINTGDRPLKIYCIYAPIVHLPETVHWTKRDSDLEK</sequence>
<dbReference type="RefSeq" id="WP_104436674.1">
    <property type="nucleotide sequence ID" value="NZ_PTJA01000004.1"/>
</dbReference>
<dbReference type="InterPro" id="IPR013096">
    <property type="entry name" value="Cupin_2"/>
</dbReference>
<dbReference type="PANTHER" id="PTHR43346:SF1">
    <property type="entry name" value="QUERCETIN 2,3-DIOXYGENASE-RELATED"/>
    <property type="match status" value="1"/>
</dbReference>
<dbReference type="PANTHER" id="PTHR43346">
    <property type="entry name" value="LIGAND BINDING DOMAIN PROTEIN, PUTATIVE (AFU_ORTHOLOGUE AFUA_6G14370)-RELATED"/>
    <property type="match status" value="1"/>
</dbReference>
<name>A0A2S6HV21_9FIRM</name>
<organism evidence="2 3">
    <name type="scientific">Lacrimispora xylanisolvens</name>
    <dbReference type="NCBI Taxonomy" id="384636"/>
    <lineage>
        <taxon>Bacteria</taxon>
        <taxon>Bacillati</taxon>
        <taxon>Bacillota</taxon>
        <taxon>Clostridia</taxon>
        <taxon>Lachnospirales</taxon>
        <taxon>Lachnospiraceae</taxon>
        <taxon>Lacrimispora</taxon>
    </lineage>
</organism>
<dbReference type="GO" id="GO:0016853">
    <property type="term" value="F:isomerase activity"/>
    <property type="evidence" value="ECO:0007669"/>
    <property type="project" value="UniProtKB-KW"/>
</dbReference>
<dbReference type="Proteomes" id="UP000237749">
    <property type="component" value="Unassembled WGS sequence"/>
</dbReference>
<comment type="caution">
    <text evidence="2">The sequence shown here is derived from an EMBL/GenBank/DDBJ whole genome shotgun (WGS) entry which is preliminary data.</text>
</comment>
<accession>A0A2S6HV21</accession>
<reference evidence="2 3" key="1">
    <citation type="submission" date="2018-02" db="EMBL/GenBank/DDBJ databases">
        <title>Genomic Encyclopedia of Archaeal and Bacterial Type Strains, Phase II (KMG-II): from individual species to whole genera.</title>
        <authorList>
            <person name="Goeker M."/>
        </authorList>
    </citation>
    <scope>NUCLEOTIDE SEQUENCE [LARGE SCALE GENOMIC DNA]</scope>
    <source>
        <strain evidence="2 3">DSM 3808</strain>
    </source>
</reference>
<dbReference type="InterPro" id="IPR052538">
    <property type="entry name" value="Flavonoid_dioxygenase-like"/>
</dbReference>
<dbReference type="AlphaFoldDB" id="A0A2S6HV21"/>
<dbReference type="Pfam" id="PF07883">
    <property type="entry name" value="Cupin_2"/>
    <property type="match status" value="1"/>
</dbReference>
<dbReference type="InterPro" id="IPR014710">
    <property type="entry name" value="RmlC-like_jellyroll"/>
</dbReference>
<proteinExistence type="predicted"/>